<comment type="caution">
    <text evidence="2">The sequence shown here is derived from an EMBL/GenBank/DDBJ whole genome shotgun (WGS) entry which is preliminary data.</text>
</comment>
<sequence length="404" mass="45130">MGARMTKLAQSHDHSHLRMLLFSLSLSLLPIYTTLTRSLSLPSSARITWLPRLGLDQLHLILLQLIFTYFFSQRWSFTTPASTDQHPKTHPEQSTTTRGIAKNLLGTIDKSNDWSSVYPTVGIEVLKHKTINSLYAIRTEFEPDHGITVEQLVRCINETKQWEWDKMCESGEDLGDGITWVKLKGFWPIKPKELVMRSCIFRLPHGKSGDSSSIRILAASTSTTHPTKKSTLEIKFAGYLIETTASGGICVTQIIDLSGFGALPTFVTKAVLTKFVPSSLRKLVGLAQERLPPNLSSSSTRGSKKANEPTWMPPYLDDSSASLNNTKNQGNEQTLNQEINQLKQIIHDLKKPHSYFDFCRLSLSKIPNSTIAIIISSVAVASVTYKKTPSLFSSNNRTKGRRLL</sequence>
<evidence type="ECO:0000313" key="2">
    <source>
        <dbReference type="EMBL" id="POW02180.1"/>
    </source>
</evidence>
<evidence type="ECO:0000256" key="1">
    <source>
        <dbReference type="SAM" id="MobiDB-lite"/>
    </source>
</evidence>
<gene>
    <name evidence="2" type="ORF">PSTT_11934</name>
</gene>
<dbReference type="AlphaFoldDB" id="A0A2S4UY51"/>
<dbReference type="VEuPathDB" id="FungiDB:PSTT_11934"/>
<evidence type="ECO:0000313" key="3">
    <source>
        <dbReference type="Proteomes" id="UP000239156"/>
    </source>
</evidence>
<dbReference type="EMBL" id="PKSL01000146">
    <property type="protein sequence ID" value="POW02180.1"/>
    <property type="molecule type" value="Genomic_DNA"/>
</dbReference>
<dbReference type="Proteomes" id="UP000239156">
    <property type="component" value="Unassembled WGS sequence"/>
</dbReference>
<dbReference type="InterPro" id="IPR023393">
    <property type="entry name" value="START-like_dom_sf"/>
</dbReference>
<feature type="region of interest" description="Disordered" evidence="1">
    <location>
        <begin position="293"/>
        <end position="321"/>
    </location>
</feature>
<dbReference type="VEuPathDB" id="FungiDB:PSHT_02588"/>
<evidence type="ECO:0008006" key="4">
    <source>
        <dbReference type="Google" id="ProtNLM"/>
    </source>
</evidence>
<dbReference type="SUPFAM" id="SSF55961">
    <property type="entry name" value="Bet v1-like"/>
    <property type="match status" value="1"/>
</dbReference>
<accession>A0A2S4UY51</accession>
<dbReference type="Gene3D" id="3.30.530.20">
    <property type="match status" value="1"/>
</dbReference>
<reference evidence="2" key="1">
    <citation type="submission" date="2017-12" db="EMBL/GenBank/DDBJ databases">
        <title>Gene loss provides genomic basis for host adaptation in cereal stripe rust fungi.</title>
        <authorList>
            <person name="Xia C."/>
        </authorList>
    </citation>
    <scope>NUCLEOTIDE SEQUENCE [LARGE SCALE GENOMIC DNA]</scope>
    <source>
        <strain evidence="2">93-210</strain>
    </source>
</reference>
<name>A0A2S4UY51_9BASI</name>
<keyword evidence="3" id="KW-1185">Reference proteome</keyword>
<proteinExistence type="predicted"/>
<organism evidence="2 3">
    <name type="scientific">Puccinia striiformis</name>
    <dbReference type="NCBI Taxonomy" id="27350"/>
    <lineage>
        <taxon>Eukaryota</taxon>
        <taxon>Fungi</taxon>
        <taxon>Dikarya</taxon>
        <taxon>Basidiomycota</taxon>
        <taxon>Pucciniomycotina</taxon>
        <taxon>Pucciniomycetes</taxon>
        <taxon>Pucciniales</taxon>
        <taxon>Pucciniaceae</taxon>
        <taxon>Puccinia</taxon>
    </lineage>
</organism>
<protein>
    <recommendedName>
        <fullName evidence="4">START domain-containing protein</fullName>
    </recommendedName>
</protein>